<dbReference type="AlphaFoldDB" id="A0A9Q8VD54"/>
<dbReference type="InterPro" id="IPR011042">
    <property type="entry name" value="6-blade_b-propeller_TolB-like"/>
</dbReference>
<keyword evidence="3" id="KW-1185">Reference proteome</keyword>
<protein>
    <recommendedName>
        <fullName evidence="4">Serum paraoxonase/arylesterase family protein</fullName>
    </recommendedName>
</protein>
<dbReference type="InterPro" id="IPR051288">
    <property type="entry name" value="Serum_paraoxonase/arylesterase"/>
</dbReference>
<accession>A0A9Q8VD54</accession>
<gene>
    <name evidence="2" type="ORF">JDV02_007304</name>
</gene>
<dbReference type="Proteomes" id="UP000829364">
    <property type="component" value="Chromosome 6"/>
</dbReference>
<dbReference type="PANTHER" id="PTHR11799:SF12">
    <property type="entry name" value="PARAOXONASE-RELATED"/>
    <property type="match status" value="1"/>
</dbReference>
<dbReference type="GeneID" id="72069252"/>
<reference evidence="2" key="1">
    <citation type="submission" date="2021-11" db="EMBL/GenBank/DDBJ databases">
        <title>Purpureocillium_takamizusanense_genome.</title>
        <authorList>
            <person name="Nguyen N.-H."/>
        </authorList>
    </citation>
    <scope>NUCLEOTIDE SEQUENCE</scope>
    <source>
        <strain evidence="2">PT3</strain>
    </source>
</reference>
<dbReference type="PANTHER" id="PTHR11799">
    <property type="entry name" value="PARAOXONASE"/>
    <property type="match status" value="1"/>
</dbReference>
<keyword evidence="1" id="KW-1133">Transmembrane helix</keyword>
<evidence type="ECO:0000256" key="1">
    <source>
        <dbReference type="SAM" id="Phobius"/>
    </source>
</evidence>
<keyword evidence="1" id="KW-0812">Transmembrane</keyword>
<proteinExistence type="predicted"/>
<dbReference type="OrthoDB" id="5307922at2759"/>
<evidence type="ECO:0008006" key="4">
    <source>
        <dbReference type="Google" id="ProtNLM"/>
    </source>
</evidence>
<sequence>MPTANNRRSFLTAPYLVSLLLVALVAYLVGPTAHQTAVVFGFFRRPGRTVLAAGRTLSLIEQTTHCEDLHHHQASGLLFTACENDATVRHRWFPPLTILDSPEVLTNATRGTLKVIDPKSLAVQALRLEGFDGPFVTHGIDVIDDPQRAPGEAVYIFAVNHVPNRDHFVKGNSSAPKSRSVVEIFHHVLGSDSAQHLRSVWDALIDTPNDVYALSPTSFFVTNDHYYKEGPMRSLEDLSRAAKWSSTIYVEFSLAVEEDDKPKSKPGDDDTQGVQAWVALDNLHNNNGLGHGRKPDEIAVVSCCSGAMHLGRVVNGSSSRSPRTTTTPQGIELFETIQFDSIIDNPSYFSDPFATDEANDSSGFVLCGLTRAVDMPRTIRDPEGTEPIMVWKASPDDSTTTNNKSGWKKQLLFEDDGSRVRSASSAVLVAADPAKHKGAPRRARLFVTGFLSKNIAAVDVDL</sequence>
<dbReference type="Gene3D" id="2.120.10.30">
    <property type="entry name" value="TolB, C-terminal domain"/>
    <property type="match status" value="1"/>
</dbReference>
<feature type="transmembrane region" description="Helical" evidence="1">
    <location>
        <begin position="12"/>
        <end position="30"/>
    </location>
</feature>
<evidence type="ECO:0000313" key="3">
    <source>
        <dbReference type="Proteomes" id="UP000829364"/>
    </source>
</evidence>
<dbReference type="RefSeq" id="XP_047844784.1">
    <property type="nucleotide sequence ID" value="XM_047988786.1"/>
</dbReference>
<keyword evidence="1" id="KW-0472">Membrane</keyword>
<evidence type="ECO:0000313" key="2">
    <source>
        <dbReference type="EMBL" id="UNI21303.1"/>
    </source>
</evidence>
<name>A0A9Q8VD54_9HYPO</name>
<organism evidence="2 3">
    <name type="scientific">Purpureocillium takamizusanense</name>
    <dbReference type="NCBI Taxonomy" id="2060973"/>
    <lineage>
        <taxon>Eukaryota</taxon>
        <taxon>Fungi</taxon>
        <taxon>Dikarya</taxon>
        <taxon>Ascomycota</taxon>
        <taxon>Pezizomycotina</taxon>
        <taxon>Sordariomycetes</taxon>
        <taxon>Hypocreomycetidae</taxon>
        <taxon>Hypocreales</taxon>
        <taxon>Ophiocordycipitaceae</taxon>
        <taxon>Purpureocillium</taxon>
    </lineage>
</organism>
<dbReference type="EMBL" id="CP086359">
    <property type="protein sequence ID" value="UNI21303.1"/>
    <property type="molecule type" value="Genomic_DNA"/>
</dbReference>
<dbReference type="KEGG" id="ptkz:JDV02_007304"/>